<evidence type="ECO:0000313" key="7">
    <source>
        <dbReference type="Proteomes" id="UP000030762"/>
    </source>
</evidence>
<evidence type="ECO:0000256" key="4">
    <source>
        <dbReference type="ARBA" id="ARBA00023136"/>
    </source>
</evidence>
<gene>
    <name evidence="6" type="ORF">SDRG_05462</name>
</gene>
<feature type="transmembrane region" description="Helical" evidence="5">
    <location>
        <begin position="87"/>
        <end position="113"/>
    </location>
</feature>
<evidence type="ECO:0008006" key="8">
    <source>
        <dbReference type="Google" id="ProtNLM"/>
    </source>
</evidence>
<dbReference type="OMA" id="WRSTQNE"/>
<dbReference type="InParanoid" id="T0S3B4"/>
<evidence type="ECO:0000256" key="2">
    <source>
        <dbReference type="ARBA" id="ARBA00022692"/>
    </source>
</evidence>
<dbReference type="eggNOG" id="ENOG502S49K">
    <property type="taxonomic scope" value="Eukaryota"/>
</dbReference>
<dbReference type="GeneID" id="19946189"/>
<dbReference type="Pfam" id="PF00335">
    <property type="entry name" value="Tetraspanin"/>
    <property type="match status" value="1"/>
</dbReference>
<dbReference type="AlphaFoldDB" id="T0S3B4"/>
<dbReference type="VEuPathDB" id="FungiDB:SDRG_05462"/>
<reference evidence="6 7" key="1">
    <citation type="submission" date="2012-04" db="EMBL/GenBank/DDBJ databases">
        <title>The Genome Sequence of Saprolegnia declina VS20.</title>
        <authorList>
            <consortium name="The Broad Institute Genome Sequencing Platform"/>
            <person name="Russ C."/>
            <person name="Nusbaum C."/>
            <person name="Tyler B."/>
            <person name="van West P."/>
            <person name="Dieguez-Uribeondo J."/>
            <person name="de Bruijn I."/>
            <person name="Tripathy S."/>
            <person name="Jiang R."/>
            <person name="Young S.K."/>
            <person name="Zeng Q."/>
            <person name="Gargeya S."/>
            <person name="Fitzgerald M."/>
            <person name="Haas B."/>
            <person name="Abouelleil A."/>
            <person name="Alvarado L."/>
            <person name="Arachchi H.M."/>
            <person name="Berlin A."/>
            <person name="Chapman S.B."/>
            <person name="Goldberg J."/>
            <person name="Griggs A."/>
            <person name="Gujja S."/>
            <person name="Hansen M."/>
            <person name="Howarth C."/>
            <person name="Imamovic A."/>
            <person name="Larimer J."/>
            <person name="McCowen C."/>
            <person name="Montmayeur A."/>
            <person name="Murphy C."/>
            <person name="Neiman D."/>
            <person name="Pearson M."/>
            <person name="Priest M."/>
            <person name="Roberts A."/>
            <person name="Saif S."/>
            <person name="Shea T."/>
            <person name="Sisk P."/>
            <person name="Sykes S."/>
            <person name="Wortman J."/>
            <person name="Nusbaum C."/>
            <person name="Birren B."/>
        </authorList>
    </citation>
    <scope>NUCLEOTIDE SEQUENCE [LARGE SCALE GENOMIC DNA]</scope>
    <source>
        <strain evidence="6 7">VS20</strain>
    </source>
</reference>
<feature type="transmembrane region" description="Helical" evidence="5">
    <location>
        <begin position="12"/>
        <end position="33"/>
    </location>
</feature>
<dbReference type="GO" id="GO:0016020">
    <property type="term" value="C:membrane"/>
    <property type="evidence" value="ECO:0007669"/>
    <property type="project" value="UniProtKB-SubCell"/>
</dbReference>
<feature type="transmembrane region" description="Helical" evidence="5">
    <location>
        <begin position="45"/>
        <end position="66"/>
    </location>
</feature>
<dbReference type="Proteomes" id="UP000030762">
    <property type="component" value="Unassembled WGS sequence"/>
</dbReference>
<dbReference type="RefSeq" id="XP_008609399.1">
    <property type="nucleotide sequence ID" value="XM_008611177.1"/>
</dbReference>
<keyword evidence="4 5" id="KW-0472">Membrane</keyword>
<comment type="subcellular location">
    <subcellularLocation>
        <location evidence="1">Membrane</location>
        <topology evidence="1">Multi-pass membrane protein</topology>
    </subcellularLocation>
</comment>
<sequence>MAFSVVAKRFLNVWNFLVLALGVAVLIVTLYALTCQSDTRAVPSLGYVASAVCAGLLVLLAGLGLYGLRQHRHCVTTGQRNVALGSYVLLGFGAGVVLTLAGIIGLTLNSAIIDARANNFSDVRVAYLEEAMIANLHAYASVTPTGWQEMQNAWFCCGYYNVSTIQVHIGLDDAAHARSLNQVAGIYCGTTNCTAGASPCPQRNQVWCRDVFLQNAATNNVYIGWTSLAAGVAQLFGFVLGVHILLCDVRMLQQRSSRMLAALMKA</sequence>
<evidence type="ECO:0000256" key="3">
    <source>
        <dbReference type="ARBA" id="ARBA00022989"/>
    </source>
</evidence>
<keyword evidence="3 5" id="KW-1133">Transmembrane helix</keyword>
<dbReference type="EMBL" id="JH767145">
    <property type="protein sequence ID" value="EQC37237.1"/>
    <property type="molecule type" value="Genomic_DNA"/>
</dbReference>
<dbReference type="InterPro" id="IPR018499">
    <property type="entry name" value="Tetraspanin/Peripherin"/>
</dbReference>
<accession>T0S3B4</accession>
<protein>
    <recommendedName>
        <fullName evidence="8">Tetraspanin</fullName>
    </recommendedName>
</protein>
<evidence type="ECO:0000256" key="5">
    <source>
        <dbReference type="SAM" id="Phobius"/>
    </source>
</evidence>
<dbReference type="OrthoDB" id="71034at2759"/>
<proteinExistence type="predicted"/>
<keyword evidence="2 5" id="KW-0812">Transmembrane</keyword>
<feature type="transmembrane region" description="Helical" evidence="5">
    <location>
        <begin position="222"/>
        <end position="246"/>
    </location>
</feature>
<name>T0S3B4_SAPDV</name>
<organism evidence="6 7">
    <name type="scientific">Saprolegnia diclina (strain VS20)</name>
    <dbReference type="NCBI Taxonomy" id="1156394"/>
    <lineage>
        <taxon>Eukaryota</taxon>
        <taxon>Sar</taxon>
        <taxon>Stramenopiles</taxon>
        <taxon>Oomycota</taxon>
        <taxon>Saprolegniomycetes</taxon>
        <taxon>Saprolegniales</taxon>
        <taxon>Saprolegniaceae</taxon>
        <taxon>Saprolegnia</taxon>
    </lineage>
</organism>
<evidence type="ECO:0000313" key="6">
    <source>
        <dbReference type="EMBL" id="EQC37237.1"/>
    </source>
</evidence>
<evidence type="ECO:0000256" key="1">
    <source>
        <dbReference type="ARBA" id="ARBA00004141"/>
    </source>
</evidence>
<keyword evidence="7" id="KW-1185">Reference proteome</keyword>